<name>A0A7D4PUD2_9SPHI</name>
<feature type="domain" description="AsmA" evidence="3">
    <location>
        <begin position="11"/>
        <end position="175"/>
    </location>
</feature>
<evidence type="ECO:0000256" key="1">
    <source>
        <dbReference type="SAM" id="MobiDB-lite"/>
    </source>
</evidence>
<dbReference type="RefSeq" id="WP_173415281.1">
    <property type="nucleotide sequence ID" value="NZ_CP054139.1"/>
</dbReference>
<dbReference type="GO" id="GO:0005886">
    <property type="term" value="C:plasma membrane"/>
    <property type="evidence" value="ECO:0007669"/>
    <property type="project" value="TreeGrafter"/>
</dbReference>
<protein>
    <submittedName>
        <fullName evidence="4">AsmA family protein</fullName>
    </submittedName>
</protein>
<dbReference type="InterPro" id="IPR007844">
    <property type="entry name" value="AsmA"/>
</dbReference>
<keyword evidence="2" id="KW-0812">Transmembrane</keyword>
<keyword evidence="2" id="KW-0472">Membrane</keyword>
<dbReference type="Proteomes" id="UP000505355">
    <property type="component" value="Chromosome"/>
</dbReference>
<dbReference type="InterPro" id="IPR052894">
    <property type="entry name" value="AsmA-related"/>
</dbReference>
<sequence length="1041" mass="114382">MSTSVKSGLIKTLKITGIVLGSLLLLMFLLPFLFPQTFTKKINVWANQRINGHIAFSGTGLSFFKHFPELSLTLYDVDLKGSAPFERDTLISAKELTFGIDISSVFKSKININKIYLNQAYINIQVDTAGRANYNIYKSTGQQTAAPADSSGASLGIEQILVEKSRLIYNDQSLPMKIIARDFNYTGSGDLSKDVFDLSTHASIQSLDFYYAKQAYIIGKKVNADLVTKINTKSLAFIFQKNDLMINELPVQFKGRFAFIKDGYDMDFKIESHESDLSDIFTALPSAYQKMLDGTEVNGTGHIAMSLAGKYIAKDNVKPDLDFNFKVRDGYINNAKSPSPVKNLFVNMESRVPGLNPDSLYLNIDSIYFNIDKDYFSSVIRVKGVKQPDIYAKINTEIDLQKWNQAFGIKTVDLKGRYALHLLAEGKYATGPVRTGLRKVDTLPISIPKFSLHSSFKDGYLKYASLPQAVDHMSFDMDADCPDHNYKNIKISVNNLSITALRNYIKGYFKYSNSDDAPVDALLQAKFNLADLKNIYPIDSTDLKGQLDADVHAKGSYLPAQKKFPVTVANINLKDGSIQTKYYPHPISNIQVSTVVTNSTGTVAGTTVSVKPISFSFENEPFLLRAGLHNFADINYNLSAKGIINIGKIYQVFAMKGYDVKGTIAANFNLKGKQSDAVAGRYDKLANSGTLRVNNIALSTELFPKPFIISKGLFSFNQDKMQFDAFTARYGNSEIVLNGALNNVIDYALKPGSVLKGDFNLKSDQIVVDDFMAFAGASTEANTAGGAGGVVMVPRNLDMSFAADVKKLKYNGLTLVDAKSQMTIRQGSINLKQTGFNLIGSPVDMDASYTNNGAQKAFFNYHISAKDFDIKKAYNNIKLFHDMATSAAHAEGLVSLDYQLSGRLNSNMQPVYPSLKGGGVLSASKIKMHGFKLAGAVGKSTGHDSLTNNADLTKVEIKTTIANNIITIAPTKMRMAGFRVRFEGQASFDKAMNIKFRLGLPPLGIIGIPMTITGTQDKPKIKLGKGKKEDELQGAADDDTK</sequence>
<gene>
    <name evidence="4" type="ORF">HQ865_12855</name>
</gene>
<dbReference type="AlphaFoldDB" id="A0A7D4PUD2"/>
<keyword evidence="5" id="KW-1185">Reference proteome</keyword>
<dbReference type="EMBL" id="CP054139">
    <property type="protein sequence ID" value="QKJ30608.1"/>
    <property type="molecule type" value="Genomic_DNA"/>
</dbReference>
<accession>A0A7D4PUD2</accession>
<dbReference type="GO" id="GO:0090313">
    <property type="term" value="P:regulation of protein targeting to membrane"/>
    <property type="evidence" value="ECO:0007669"/>
    <property type="project" value="TreeGrafter"/>
</dbReference>
<dbReference type="PANTHER" id="PTHR30441">
    <property type="entry name" value="DUF748 DOMAIN-CONTAINING PROTEIN"/>
    <property type="match status" value="1"/>
</dbReference>
<feature type="transmembrane region" description="Helical" evidence="2">
    <location>
        <begin position="12"/>
        <end position="34"/>
    </location>
</feature>
<organism evidence="4 5">
    <name type="scientific">Mucilaginibacter mali</name>
    <dbReference type="NCBI Taxonomy" id="2740462"/>
    <lineage>
        <taxon>Bacteria</taxon>
        <taxon>Pseudomonadati</taxon>
        <taxon>Bacteroidota</taxon>
        <taxon>Sphingobacteriia</taxon>
        <taxon>Sphingobacteriales</taxon>
        <taxon>Sphingobacteriaceae</taxon>
        <taxon>Mucilaginibacter</taxon>
    </lineage>
</organism>
<evidence type="ECO:0000313" key="4">
    <source>
        <dbReference type="EMBL" id="QKJ30608.1"/>
    </source>
</evidence>
<keyword evidence="2" id="KW-1133">Transmembrane helix</keyword>
<feature type="region of interest" description="Disordered" evidence="1">
    <location>
        <begin position="1017"/>
        <end position="1041"/>
    </location>
</feature>
<evidence type="ECO:0000259" key="3">
    <source>
        <dbReference type="Pfam" id="PF05170"/>
    </source>
</evidence>
<dbReference type="PANTHER" id="PTHR30441:SF8">
    <property type="entry name" value="DUF748 DOMAIN-CONTAINING PROTEIN"/>
    <property type="match status" value="1"/>
</dbReference>
<evidence type="ECO:0000313" key="5">
    <source>
        <dbReference type="Proteomes" id="UP000505355"/>
    </source>
</evidence>
<dbReference type="KEGG" id="mmab:HQ865_12855"/>
<reference evidence="4 5" key="1">
    <citation type="submission" date="2020-05" db="EMBL/GenBank/DDBJ databases">
        <title>Mucilaginibacter mali sp. nov.</title>
        <authorList>
            <person name="Kim H.S."/>
            <person name="Lee K.C."/>
            <person name="Suh M.K."/>
            <person name="Kim J.-S."/>
            <person name="Han K.-I."/>
            <person name="Eom M.K."/>
            <person name="Shin Y.K."/>
            <person name="Lee J.-S."/>
        </authorList>
    </citation>
    <scope>NUCLEOTIDE SEQUENCE [LARGE SCALE GENOMIC DNA]</scope>
    <source>
        <strain evidence="4 5">G2-14</strain>
    </source>
</reference>
<dbReference type="Pfam" id="PF05170">
    <property type="entry name" value="AsmA"/>
    <property type="match status" value="1"/>
</dbReference>
<proteinExistence type="predicted"/>
<evidence type="ECO:0000256" key="2">
    <source>
        <dbReference type="SAM" id="Phobius"/>
    </source>
</evidence>